<dbReference type="EC" id="2.4.1.-" evidence="10"/>
<keyword evidence="5" id="KW-0812">Transmembrane</keyword>
<reference evidence="13" key="1">
    <citation type="submission" date="2025-08" db="UniProtKB">
        <authorList>
            <consortium name="RefSeq"/>
        </authorList>
    </citation>
    <scope>IDENTIFICATION</scope>
</reference>
<proteinExistence type="inferred from homology"/>
<dbReference type="GeneID" id="106815789"/>
<evidence type="ECO:0000256" key="3">
    <source>
        <dbReference type="ARBA" id="ARBA00022676"/>
    </source>
</evidence>
<keyword evidence="3 10" id="KW-0328">Glycosyltransferase</keyword>
<evidence type="ECO:0000256" key="8">
    <source>
        <dbReference type="ARBA" id="ARBA00023034"/>
    </source>
</evidence>
<dbReference type="Pfam" id="PF01762">
    <property type="entry name" value="Galactosyl_T"/>
    <property type="match status" value="1"/>
</dbReference>
<evidence type="ECO:0000256" key="5">
    <source>
        <dbReference type="ARBA" id="ARBA00022692"/>
    </source>
</evidence>
<keyword evidence="9" id="KW-0472">Membrane</keyword>
<evidence type="ECO:0000313" key="13">
    <source>
        <dbReference type="RefSeq" id="XP_014675783.1"/>
    </source>
</evidence>
<comment type="similarity">
    <text evidence="2 10">Belongs to the glycosyltransferase 31 family.</text>
</comment>
<evidence type="ECO:0000256" key="6">
    <source>
        <dbReference type="ARBA" id="ARBA00022968"/>
    </source>
</evidence>
<gene>
    <name evidence="13" type="primary">LOC106815789</name>
</gene>
<evidence type="ECO:0000313" key="12">
    <source>
        <dbReference type="Proteomes" id="UP000695022"/>
    </source>
</evidence>
<keyword evidence="7" id="KW-1133">Transmembrane helix</keyword>
<dbReference type="PANTHER" id="PTHR11214:SF364">
    <property type="entry name" value="HEXOSYLTRANSFERASE"/>
    <property type="match status" value="1"/>
</dbReference>
<feature type="region of interest" description="Disordered" evidence="11">
    <location>
        <begin position="1"/>
        <end position="20"/>
    </location>
</feature>
<evidence type="ECO:0000256" key="10">
    <source>
        <dbReference type="RuleBase" id="RU363063"/>
    </source>
</evidence>
<keyword evidence="6" id="KW-0735">Signal-anchor</keyword>
<evidence type="ECO:0000256" key="4">
    <source>
        <dbReference type="ARBA" id="ARBA00022679"/>
    </source>
</evidence>
<dbReference type="PANTHER" id="PTHR11214">
    <property type="entry name" value="BETA-1,3-N-ACETYLGLUCOSAMINYLTRANSFERASE"/>
    <property type="match status" value="1"/>
</dbReference>
<dbReference type="InterPro" id="IPR002659">
    <property type="entry name" value="Glyco_trans_31"/>
</dbReference>
<dbReference type="RefSeq" id="XP_014675783.1">
    <property type="nucleotide sequence ID" value="XM_014820297.1"/>
</dbReference>
<name>A0ABM1EUB2_PRICU</name>
<keyword evidence="4" id="KW-0808">Transferase</keyword>
<keyword evidence="8 10" id="KW-0333">Golgi apparatus</keyword>
<protein>
    <recommendedName>
        <fullName evidence="10">Hexosyltransferase</fullName>
        <ecNumber evidence="10">2.4.1.-</ecNumber>
    </recommendedName>
</protein>
<accession>A0ABM1EUB2</accession>
<sequence>MRASAARPLPQRDPPGVPNPHNFSYLLNEEDMCERDGDDLFMIVYVHTAPSHYRRRMAIRETWAHERWLRRLRFRVVFFLGVPSDDATTQSALAFESGAYRDLVQEDFRDTYRNLTYKGVGALRWVARHCSRARWVLKTDDDIVVNVFALHAHLTSVARHGHAPVRAILCHVWGRMPVLRTGKWEVAERDYAGKYFPQYCSGSAFLITPDAVVALYNASLYTPFFWVDDVYVTGYLPSRADVRRVSIASTYVFKQEQLERGVLNATHPALFAHVRRLADMYTLWSKLLTMRGETLPPSSPAPPDSAAAVVRRVAR</sequence>
<evidence type="ECO:0000256" key="7">
    <source>
        <dbReference type="ARBA" id="ARBA00022989"/>
    </source>
</evidence>
<comment type="subcellular location">
    <subcellularLocation>
        <location evidence="1 10">Golgi apparatus membrane</location>
        <topology evidence="1 10">Single-pass type II membrane protein</topology>
    </subcellularLocation>
</comment>
<evidence type="ECO:0000256" key="9">
    <source>
        <dbReference type="ARBA" id="ARBA00023136"/>
    </source>
</evidence>
<dbReference type="Proteomes" id="UP000695022">
    <property type="component" value="Unplaced"/>
</dbReference>
<evidence type="ECO:0000256" key="11">
    <source>
        <dbReference type="SAM" id="MobiDB-lite"/>
    </source>
</evidence>
<dbReference type="Gene3D" id="3.90.550.50">
    <property type="match status" value="1"/>
</dbReference>
<evidence type="ECO:0000256" key="1">
    <source>
        <dbReference type="ARBA" id="ARBA00004323"/>
    </source>
</evidence>
<keyword evidence="12" id="KW-1185">Reference proteome</keyword>
<organism evidence="12 13">
    <name type="scientific">Priapulus caudatus</name>
    <name type="common">Priapulid worm</name>
    <dbReference type="NCBI Taxonomy" id="37621"/>
    <lineage>
        <taxon>Eukaryota</taxon>
        <taxon>Metazoa</taxon>
        <taxon>Ecdysozoa</taxon>
        <taxon>Scalidophora</taxon>
        <taxon>Priapulida</taxon>
        <taxon>Priapulimorpha</taxon>
        <taxon>Priapulimorphida</taxon>
        <taxon>Priapulidae</taxon>
        <taxon>Priapulus</taxon>
    </lineage>
</organism>
<evidence type="ECO:0000256" key="2">
    <source>
        <dbReference type="ARBA" id="ARBA00008661"/>
    </source>
</evidence>